<gene>
    <name evidence="2" type="ORF">HNR61_001882</name>
</gene>
<reference evidence="2 3" key="1">
    <citation type="submission" date="2020-08" db="EMBL/GenBank/DDBJ databases">
        <title>Genomic Encyclopedia of Type Strains, Phase IV (KMG-IV): sequencing the most valuable type-strain genomes for metagenomic binning, comparative biology and taxonomic classification.</title>
        <authorList>
            <person name="Goeker M."/>
        </authorList>
    </citation>
    <scope>NUCLEOTIDE SEQUENCE [LARGE SCALE GENOMIC DNA]</scope>
    <source>
        <strain evidence="2 3">DSM 44197</strain>
    </source>
</reference>
<name>A0A7W3LLD6_ACTNM</name>
<evidence type="ECO:0000313" key="2">
    <source>
        <dbReference type="EMBL" id="MBA8950269.1"/>
    </source>
</evidence>
<organism evidence="2 3">
    <name type="scientific">Actinomadura namibiensis</name>
    <dbReference type="NCBI Taxonomy" id="182080"/>
    <lineage>
        <taxon>Bacteria</taxon>
        <taxon>Bacillati</taxon>
        <taxon>Actinomycetota</taxon>
        <taxon>Actinomycetes</taxon>
        <taxon>Streptosporangiales</taxon>
        <taxon>Thermomonosporaceae</taxon>
        <taxon>Actinomadura</taxon>
    </lineage>
</organism>
<evidence type="ECO:0000313" key="3">
    <source>
        <dbReference type="Proteomes" id="UP000572680"/>
    </source>
</evidence>
<feature type="signal peptide" evidence="1">
    <location>
        <begin position="1"/>
        <end position="24"/>
    </location>
</feature>
<keyword evidence="3" id="KW-1185">Reference proteome</keyword>
<comment type="caution">
    <text evidence="2">The sequence shown here is derived from an EMBL/GenBank/DDBJ whole genome shotgun (WGS) entry which is preliminary data.</text>
</comment>
<accession>A0A7W3LLD6</accession>
<dbReference type="RefSeq" id="WP_182842716.1">
    <property type="nucleotide sequence ID" value="NZ_BAAALP010000035.1"/>
</dbReference>
<dbReference type="EMBL" id="JACJIA010000002">
    <property type="protein sequence ID" value="MBA8950269.1"/>
    <property type="molecule type" value="Genomic_DNA"/>
</dbReference>
<dbReference type="Proteomes" id="UP000572680">
    <property type="component" value="Unassembled WGS sequence"/>
</dbReference>
<evidence type="ECO:0000256" key="1">
    <source>
        <dbReference type="SAM" id="SignalP"/>
    </source>
</evidence>
<feature type="chain" id="PRO_5031378604" evidence="1">
    <location>
        <begin position="25"/>
        <end position="144"/>
    </location>
</feature>
<proteinExistence type="predicted"/>
<sequence length="144" mass="15823">MRKIVLTCAAAAIAMGVTAPVAEAAPKTKGNWKLTATTPKGVGYVKASGKWEWKKKTKSTRITGTVRNTLVPDPNAAWVVFHLDSPKGKPWKKSRSSHGPAAKIDYTFKDPKGTRKVYAKKCITLTLEDKPFQKIVCSKLVRIK</sequence>
<dbReference type="AlphaFoldDB" id="A0A7W3LLD6"/>
<keyword evidence="1" id="KW-0732">Signal</keyword>
<protein>
    <submittedName>
        <fullName evidence="2">Uncharacterized protein</fullName>
    </submittedName>
</protein>